<feature type="transmembrane region" description="Helical" evidence="7">
    <location>
        <begin position="234"/>
        <end position="254"/>
    </location>
</feature>
<feature type="transmembrane region" description="Helical" evidence="7">
    <location>
        <begin position="200"/>
        <end position="222"/>
    </location>
</feature>
<feature type="transmembrane region" description="Helical" evidence="7">
    <location>
        <begin position="159"/>
        <end position="180"/>
    </location>
</feature>
<name>B1WP37_CROS5</name>
<evidence type="ECO:0000256" key="5">
    <source>
        <dbReference type="ARBA" id="ARBA00022989"/>
    </source>
</evidence>
<reference evidence="8 9" key="1">
    <citation type="journal article" date="2008" name="Proc. Natl. Acad. Sci. U.S.A.">
        <title>The genome of Cyanothece 51142, a unicellular diazotrophic cyanobacterium important in the marine nitrogen cycle.</title>
        <authorList>
            <person name="Welsh E.A."/>
            <person name="Liberton M."/>
            <person name="Stoeckel J."/>
            <person name="Loh T."/>
            <person name="Elvitigala T."/>
            <person name="Wang C."/>
            <person name="Wollam A."/>
            <person name="Fulton R.S."/>
            <person name="Clifton S.W."/>
            <person name="Jacobs J.M."/>
            <person name="Aurora R."/>
            <person name="Ghosh B.K."/>
            <person name="Sherman L.A."/>
            <person name="Smith R.D."/>
            <person name="Wilson R.K."/>
            <person name="Pakrasi H.B."/>
        </authorList>
    </citation>
    <scope>NUCLEOTIDE SEQUENCE [LARGE SCALE GENOMIC DNA]</scope>
    <source>
        <strain evidence="9">ATCC 51142 / BH68</strain>
    </source>
</reference>
<dbReference type="HOGENOM" id="CLU_917408_0_0_3"/>
<comment type="caution">
    <text evidence="7">Lacks conserved residue(s) required for the propagation of feature annotation.</text>
</comment>
<comment type="similarity">
    <text evidence="2 7">Belongs to the UPF0056 (MarC) family.</text>
</comment>
<dbReference type="STRING" id="43989.cce_3868"/>
<dbReference type="GO" id="GO:0005886">
    <property type="term" value="C:plasma membrane"/>
    <property type="evidence" value="ECO:0007669"/>
    <property type="project" value="UniProtKB-SubCell"/>
</dbReference>
<dbReference type="OrthoDB" id="467846at2"/>
<evidence type="ECO:0000256" key="2">
    <source>
        <dbReference type="ARBA" id="ARBA00009784"/>
    </source>
</evidence>
<sequence>MKSKVFPHFRLTKHCLMAVILSLVTLLTLWFSVNFPVVATLPTDRVIETATPLEQPFLLAQAESETESPKTDPDRYQSWEKQNLSELQQFRGVLSAGNIFIIFFVTLGPIKIIPTFIKLTQNADDDLRKSLALNGAGLATIVIVLVVLIGGNILTRWTVSMSALLMAAGIMLFLASLQAVMSQYKGSAENEPLLEPSMKLLINPLTFPTILPPYGIALALILMVFNNRISDRPFIVPVMLILVMMLNLLAMLFARPILKTIKLPTLRIAGLVLGVMQLALGIEIILIGIHIQALILEDLLKLN</sequence>
<dbReference type="PANTHER" id="PTHR33508:SF1">
    <property type="entry name" value="UPF0056 MEMBRANE PROTEIN YHCE"/>
    <property type="match status" value="1"/>
</dbReference>
<gene>
    <name evidence="8" type="ordered locus">cce_3868</name>
</gene>
<evidence type="ECO:0000313" key="9">
    <source>
        <dbReference type="Proteomes" id="UP000001203"/>
    </source>
</evidence>
<evidence type="ECO:0000256" key="6">
    <source>
        <dbReference type="ARBA" id="ARBA00023136"/>
    </source>
</evidence>
<evidence type="ECO:0000256" key="1">
    <source>
        <dbReference type="ARBA" id="ARBA00004651"/>
    </source>
</evidence>
<feature type="transmembrane region" description="Helical" evidence="7">
    <location>
        <begin position="12"/>
        <end position="33"/>
    </location>
</feature>
<feature type="transmembrane region" description="Helical" evidence="7">
    <location>
        <begin position="266"/>
        <end position="295"/>
    </location>
</feature>
<dbReference type="InterPro" id="IPR002771">
    <property type="entry name" value="Multi_antbiot-R_MarC"/>
</dbReference>
<dbReference type="Pfam" id="PF01914">
    <property type="entry name" value="MarC"/>
    <property type="match status" value="1"/>
</dbReference>
<proteinExistence type="inferred from homology"/>
<dbReference type="RefSeq" id="WP_009547294.1">
    <property type="nucleotide sequence ID" value="NC_010546.1"/>
</dbReference>
<keyword evidence="3" id="KW-1003">Cell membrane</keyword>
<evidence type="ECO:0000313" key="8">
    <source>
        <dbReference type="EMBL" id="ACB53216.1"/>
    </source>
</evidence>
<accession>B1WP37</accession>
<dbReference type="eggNOG" id="COG2095">
    <property type="taxonomic scope" value="Bacteria"/>
</dbReference>
<organism evidence="8 9">
    <name type="scientific">Crocosphaera subtropica (strain ATCC 51142 / BH68)</name>
    <name type="common">Cyanothece sp. (strain ATCC 51142)</name>
    <dbReference type="NCBI Taxonomy" id="43989"/>
    <lineage>
        <taxon>Bacteria</taxon>
        <taxon>Bacillati</taxon>
        <taxon>Cyanobacteriota</taxon>
        <taxon>Cyanophyceae</taxon>
        <taxon>Oscillatoriophycideae</taxon>
        <taxon>Chroococcales</taxon>
        <taxon>Aphanothecaceae</taxon>
        <taxon>Crocosphaera</taxon>
        <taxon>Crocosphaera subtropica</taxon>
    </lineage>
</organism>
<keyword evidence="9" id="KW-1185">Reference proteome</keyword>
<dbReference type="Proteomes" id="UP000001203">
    <property type="component" value="Chromosome circular"/>
</dbReference>
<protein>
    <recommendedName>
        <fullName evidence="7">UPF0056 inner membrane protein</fullName>
    </recommendedName>
</protein>
<evidence type="ECO:0000256" key="4">
    <source>
        <dbReference type="ARBA" id="ARBA00022692"/>
    </source>
</evidence>
<keyword evidence="4 7" id="KW-0812">Transmembrane</keyword>
<dbReference type="EMBL" id="CP000806">
    <property type="protein sequence ID" value="ACB53216.1"/>
    <property type="molecule type" value="Genomic_DNA"/>
</dbReference>
<feature type="transmembrane region" description="Helical" evidence="7">
    <location>
        <begin position="131"/>
        <end position="153"/>
    </location>
</feature>
<keyword evidence="6 7" id="KW-0472">Membrane</keyword>
<dbReference type="KEGG" id="cyt:cce_3868"/>
<evidence type="ECO:0000256" key="7">
    <source>
        <dbReference type="RuleBase" id="RU362048"/>
    </source>
</evidence>
<comment type="subcellular location">
    <subcellularLocation>
        <location evidence="7">Cell inner membrane</location>
        <topology evidence="7">Multi-pass membrane protein</topology>
    </subcellularLocation>
    <subcellularLocation>
        <location evidence="1">Cell membrane</location>
        <topology evidence="1">Multi-pass membrane protein</topology>
    </subcellularLocation>
</comment>
<dbReference type="PANTHER" id="PTHR33508">
    <property type="entry name" value="UPF0056 MEMBRANE PROTEIN YHCE"/>
    <property type="match status" value="1"/>
</dbReference>
<keyword evidence="5 7" id="KW-1133">Transmembrane helix</keyword>
<evidence type="ECO:0000256" key="3">
    <source>
        <dbReference type="ARBA" id="ARBA00022475"/>
    </source>
</evidence>
<dbReference type="AlphaFoldDB" id="B1WP37"/>
<feature type="transmembrane region" description="Helical" evidence="7">
    <location>
        <begin position="90"/>
        <end position="110"/>
    </location>
</feature>